<gene>
    <name evidence="5" type="ORF">GCM10022277_10020</name>
</gene>
<dbReference type="Gene3D" id="3.10.129.10">
    <property type="entry name" value="Hotdog Thioesterase"/>
    <property type="match status" value="1"/>
</dbReference>
<feature type="domain" description="HotDog ACOT-type" evidence="4">
    <location>
        <begin position="3"/>
        <end position="115"/>
    </location>
</feature>
<dbReference type="InterPro" id="IPR033120">
    <property type="entry name" value="HOTDOG_ACOT"/>
</dbReference>
<evidence type="ECO:0000256" key="3">
    <source>
        <dbReference type="PROSITE-ProRule" id="PRU01106"/>
    </source>
</evidence>
<sequence>MAQITTTEMTELVTPIMANLSGKMHGGELLKLLDKVALTCAMRYSSYYCVTLSVDKVVFRQPVFIGEMITFVANINYTGRTSMEVGIKVISENLKEKSVRHTNTCYFTMIAVNDDGKPTAIPQLIKTTEVQERRWEAALKRRNLSLQKAKESKTNSEK</sequence>
<accession>A0ABP7M8D0</accession>
<proteinExistence type="inferred from homology"/>
<keyword evidence="2 3" id="KW-0378">Hydrolase</keyword>
<protein>
    <submittedName>
        <fullName evidence="5">Acyl-CoA thioesterase</fullName>
    </submittedName>
</protein>
<evidence type="ECO:0000256" key="1">
    <source>
        <dbReference type="ARBA" id="ARBA00010458"/>
    </source>
</evidence>
<evidence type="ECO:0000313" key="6">
    <source>
        <dbReference type="Proteomes" id="UP001501565"/>
    </source>
</evidence>
<dbReference type="PANTHER" id="PTHR11049:SF16">
    <property type="entry name" value="PROTEIN VDLD"/>
    <property type="match status" value="1"/>
</dbReference>
<dbReference type="CDD" id="cd03442">
    <property type="entry name" value="BFIT_BACH"/>
    <property type="match status" value="1"/>
</dbReference>
<comment type="caution">
    <text evidence="5">The sequence shown here is derived from an EMBL/GenBank/DDBJ whole genome shotgun (WGS) entry which is preliminary data.</text>
</comment>
<evidence type="ECO:0000256" key="2">
    <source>
        <dbReference type="ARBA" id="ARBA00022801"/>
    </source>
</evidence>
<evidence type="ECO:0000313" key="5">
    <source>
        <dbReference type="EMBL" id="GAA3917111.1"/>
    </source>
</evidence>
<dbReference type="Proteomes" id="UP001501565">
    <property type="component" value="Unassembled WGS sequence"/>
</dbReference>
<name>A0ABP7M8D0_9GAMM</name>
<dbReference type="PROSITE" id="PS51770">
    <property type="entry name" value="HOTDOG_ACOT"/>
    <property type="match status" value="1"/>
</dbReference>
<dbReference type="RefSeq" id="WP_344796105.1">
    <property type="nucleotide sequence ID" value="NZ_BAABBN010000004.1"/>
</dbReference>
<keyword evidence="6" id="KW-1185">Reference proteome</keyword>
<dbReference type="EMBL" id="BAABBN010000004">
    <property type="protein sequence ID" value="GAA3917111.1"/>
    <property type="molecule type" value="Genomic_DNA"/>
</dbReference>
<reference evidence="6" key="1">
    <citation type="journal article" date="2019" name="Int. J. Syst. Evol. Microbiol.">
        <title>The Global Catalogue of Microorganisms (GCM) 10K type strain sequencing project: providing services to taxonomists for standard genome sequencing and annotation.</title>
        <authorList>
            <consortium name="The Broad Institute Genomics Platform"/>
            <consortium name="The Broad Institute Genome Sequencing Center for Infectious Disease"/>
            <person name="Wu L."/>
            <person name="Ma J."/>
        </authorList>
    </citation>
    <scope>NUCLEOTIDE SEQUENCE [LARGE SCALE GENOMIC DNA]</scope>
    <source>
        <strain evidence="6">JCM 17551</strain>
    </source>
</reference>
<dbReference type="InterPro" id="IPR006683">
    <property type="entry name" value="Thioestr_dom"/>
</dbReference>
<evidence type="ECO:0000259" key="4">
    <source>
        <dbReference type="PROSITE" id="PS51770"/>
    </source>
</evidence>
<dbReference type="PANTHER" id="PTHR11049">
    <property type="entry name" value="ACYL COENZYME A THIOESTER HYDROLASE"/>
    <property type="match status" value="1"/>
</dbReference>
<comment type="similarity">
    <text evidence="1">Belongs to the acyl coenzyme A hydrolase family.</text>
</comment>
<dbReference type="InterPro" id="IPR029069">
    <property type="entry name" value="HotDog_dom_sf"/>
</dbReference>
<organism evidence="5 6">
    <name type="scientific">Litoribacillus peritrichatus</name>
    <dbReference type="NCBI Taxonomy" id="718191"/>
    <lineage>
        <taxon>Bacteria</taxon>
        <taxon>Pseudomonadati</taxon>
        <taxon>Pseudomonadota</taxon>
        <taxon>Gammaproteobacteria</taxon>
        <taxon>Oceanospirillales</taxon>
        <taxon>Oceanospirillaceae</taxon>
        <taxon>Litoribacillus</taxon>
    </lineage>
</organism>
<dbReference type="SUPFAM" id="SSF54637">
    <property type="entry name" value="Thioesterase/thiol ester dehydrase-isomerase"/>
    <property type="match status" value="1"/>
</dbReference>
<dbReference type="Pfam" id="PF03061">
    <property type="entry name" value="4HBT"/>
    <property type="match status" value="1"/>
</dbReference>
<dbReference type="InterPro" id="IPR040170">
    <property type="entry name" value="Cytosol_ACT"/>
</dbReference>